<reference evidence="6" key="1">
    <citation type="submission" date="2016-10" db="EMBL/GenBank/DDBJ databases">
        <authorList>
            <person name="Varghese N."/>
            <person name="Submissions S."/>
        </authorList>
    </citation>
    <scope>NUCLEOTIDE SEQUENCE [LARGE SCALE GENOMIC DNA]</scope>
    <source>
        <strain evidence="6">DSM 11526</strain>
    </source>
</reference>
<dbReference type="GO" id="GO:0043565">
    <property type="term" value="F:sequence-specific DNA binding"/>
    <property type="evidence" value="ECO:0007669"/>
    <property type="project" value="InterPro"/>
</dbReference>
<name>A0A1H4G006_9GAMM</name>
<dbReference type="Gene3D" id="1.10.10.60">
    <property type="entry name" value="Homeodomain-like"/>
    <property type="match status" value="2"/>
</dbReference>
<organism evidence="5 6">
    <name type="scientific">Marinobacterium iners DSM 11526</name>
    <dbReference type="NCBI Taxonomy" id="1122198"/>
    <lineage>
        <taxon>Bacteria</taxon>
        <taxon>Pseudomonadati</taxon>
        <taxon>Pseudomonadota</taxon>
        <taxon>Gammaproteobacteria</taxon>
        <taxon>Oceanospirillales</taxon>
        <taxon>Oceanospirillaceae</taxon>
        <taxon>Marinobacterium</taxon>
    </lineage>
</organism>
<dbReference type="InterPro" id="IPR018060">
    <property type="entry name" value="HTH_AraC"/>
</dbReference>
<accession>A0A1H4G006</accession>
<dbReference type="OrthoDB" id="5622169at2"/>
<keyword evidence="1" id="KW-0805">Transcription regulation</keyword>
<evidence type="ECO:0000259" key="4">
    <source>
        <dbReference type="PROSITE" id="PS01124"/>
    </source>
</evidence>
<dbReference type="Proteomes" id="UP000242469">
    <property type="component" value="Unassembled WGS sequence"/>
</dbReference>
<dbReference type="PANTHER" id="PTHR46796">
    <property type="entry name" value="HTH-TYPE TRANSCRIPTIONAL ACTIVATOR RHAS-RELATED"/>
    <property type="match status" value="1"/>
</dbReference>
<evidence type="ECO:0000256" key="1">
    <source>
        <dbReference type="ARBA" id="ARBA00023015"/>
    </source>
</evidence>
<keyword evidence="2" id="KW-0238">DNA-binding</keyword>
<keyword evidence="6" id="KW-1185">Reference proteome</keyword>
<sequence>MTKDRIISPKGRLELIPFSPTKTNYTHSSGKILIEEYSPLPRVDLTIPEMDHHVLILNNQPPACEVLYNCSGERYRGVWQNNDFALVPAFSENEWVIDEKNSTCIHFLIPTTEMKLFAEEEAEINGGNIEMDLFFNRQDEVLKSLSTLLYHEMQQSYYHGTTYVESLEKALISHLIQHYTNTSLALTNTPDIPSHRYTRVTEYIDAHLGQKITLNELAALCHCTPHHFSRAFKRDMGVTPHRFIIRRRVNAAIKLIRSQGRSGLSLSAIADLCGFTDQSHMTRHIKQETGATPMEIRRS</sequence>
<gene>
    <name evidence="5" type="ORF">SAMN02745729_11388</name>
</gene>
<evidence type="ECO:0000256" key="2">
    <source>
        <dbReference type="ARBA" id="ARBA00023125"/>
    </source>
</evidence>
<evidence type="ECO:0000313" key="5">
    <source>
        <dbReference type="EMBL" id="SEB02727.1"/>
    </source>
</evidence>
<dbReference type="SUPFAM" id="SSF46689">
    <property type="entry name" value="Homeodomain-like"/>
    <property type="match status" value="2"/>
</dbReference>
<dbReference type="PANTHER" id="PTHR46796:SF6">
    <property type="entry name" value="ARAC SUBFAMILY"/>
    <property type="match status" value="1"/>
</dbReference>
<protein>
    <submittedName>
        <fullName evidence="5">Transcriptional regulator, AraC family</fullName>
    </submittedName>
</protein>
<dbReference type="InterPro" id="IPR009057">
    <property type="entry name" value="Homeodomain-like_sf"/>
</dbReference>
<dbReference type="PROSITE" id="PS01124">
    <property type="entry name" value="HTH_ARAC_FAMILY_2"/>
    <property type="match status" value="1"/>
</dbReference>
<dbReference type="EMBL" id="FNRJ01000013">
    <property type="protein sequence ID" value="SEB02727.1"/>
    <property type="molecule type" value="Genomic_DNA"/>
</dbReference>
<dbReference type="InterPro" id="IPR050204">
    <property type="entry name" value="AraC_XylS_family_regulators"/>
</dbReference>
<proteinExistence type="predicted"/>
<keyword evidence="3" id="KW-0804">Transcription</keyword>
<dbReference type="STRING" id="1122198.SAMN02745729_11388"/>
<dbReference type="Pfam" id="PF12833">
    <property type="entry name" value="HTH_18"/>
    <property type="match status" value="1"/>
</dbReference>
<dbReference type="GO" id="GO:0003700">
    <property type="term" value="F:DNA-binding transcription factor activity"/>
    <property type="evidence" value="ECO:0007669"/>
    <property type="project" value="InterPro"/>
</dbReference>
<evidence type="ECO:0000313" key="6">
    <source>
        <dbReference type="Proteomes" id="UP000242469"/>
    </source>
</evidence>
<dbReference type="AlphaFoldDB" id="A0A1H4G006"/>
<dbReference type="SMART" id="SM00342">
    <property type="entry name" value="HTH_ARAC"/>
    <property type="match status" value="1"/>
</dbReference>
<feature type="domain" description="HTH araC/xylS-type" evidence="4">
    <location>
        <begin position="198"/>
        <end position="299"/>
    </location>
</feature>
<evidence type="ECO:0000256" key="3">
    <source>
        <dbReference type="ARBA" id="ARBA00023163"/>
    </source>
</evidence>